<evidence type="ECO:0000313" key="2">
    <source>
        <dbReference type="EMBL" id="RKP18714.1"/>
    </source>
</evidence>
<evidence type="ECO:0000256" key="1">
    <source>
        <dbReference type="SAM" id="Phobius"/>
    </source>
</evidence>
<keyword evidence="1" id="KW-1133">Transmembrane helix</keyword>
<feature type="transmembrane region" description="Helical" evidence="1">
    <location>
        <begin position="35"/>
        <end position="60"/>
    </location>
</feature>
<proteinExistence type="predicted"/>
<keyword evidence="1" id="KW-0472">Membrane</keyword>
<evidence type="ECO:0000313" key="3">
    <source>
        <dbReference type="Proteomes" id="UP000281549"/>
    </source>
</evidence>
<dbReference type="AlphaFoldDB" id="A0A4P9YH77"/>
<dbReference type="Proteomes" id="UP000281549">
    <property type="component" value="Unassembled WGS sequence"/>
</dbReference>
<accession>A0A4P9YH77</accession>
<keyword evidence="1" id="KW-0812">Transmembrane</keyword>
<dbReference type="EMBL" id="ML005386">
    <property type="protein sequence ID" value="RKP18714.1"/>
    <property type="molecule type" value="Genomic_DNA"/>
</dbReference>
<reference evidence="3" key="1">
    <citation type="journal article" date="2018" name="Nat. Microbiol.">
        <title>Leveraging single-cell genomics to expand the fungal tree of life.</title>
        <authorList>
            <person name="Ahrendt S.R."/>
            <person name="Quandt C.A."/>
            <person name="Ciobanu D."/>
            <person name="Clum A."/>
            <person name="Salamov A."/>
            <person name="Andreopoulos B."/>
            <person name="Cheng J.F."/>
            <person name="Woyke T."/>
            <person name="Pelin A."/>
            <person name="Henrissat B."/>
            <person name="Reynolds N.K."/>
            <person name="Benny G.L."/>
            <person name="Smith M.E."/>
            <person name="James T.Y."/>
            <person name="Grigoriev I.V."/>
        </authorList>
    </citation>
    <scope>NUCLEOTIDE SEQUENCE [LARGE SCALE GENOMIC DNA]</scope>
    <source>
        <strain evidence="3">CSF55</strain>
    </source>
</reference>
<feature type="non-terminal residue" evidence="2">
    <location>
        <position position="1"/>
    </location>
</feature>
<organism evidence="2 3">
    <name type="scientific">Rozella allomycis (strain CSF55)</name>
    <dbReference type="NCBI Taxonomy" id="988480"/>
    <lineage>
        <taxon>Eukaryota</taxon>
        <taxon>Fungi</taxon>
        <taxon>Fungi incertae sedis</taxon>
        <taxon>Cryptomycota</taxon>
        <taxon>Cryptomycota incertae sedis</taxon>
        <taxon>Rozella</taxon>
    </lineage>
</organism>
<protein>
    <submittedName>
        <fullName evidence="2">Uncharacterized protein</fullName>
    </submittedName>
</protein>
<gene>
    <name evidence="2" type="ORF">ROZALSC1DRAFT_22959</name>
</gene>
<sequence length="109" mass="12245">LQRRQIASLVIHIFHLVVRRRTGSRSSVSLCRKALSALAFGSLAIAITVPGSTFLIFNIIDTERQTFRGHVLTLYTKTKNGDLIAQEFVNLCKQKAAVDVFNTNELMQR</sequence>
<name>A0A4P9YH77_ROZAC</name>